<accession>A0A225AAY1</accession>
<keyword evidence="2" id="KW-1133">Transmembrane helix</keyword>
<keyword evidence="2" id="KW-0472">Membrane</keyword>
<protein>
    <recommendedName>
        <fullName evidence="3">DUF4396 domain-containing protein</fullName>
    </recommendedName>
</protein>
<dbReference type="EMBL" id="LFMY01000010">
    <property type="protein sequence ID" value="OKL58062.1"/>
    <property type="molecule type" value="Genomic_DNA"/>
</dbReference>
<gene>
    <name evidence="4" type="ORF">UA08_06600</name>
</gene>
<dbReference type="Pfam" id="PF14342">
    <property type="entry name" value="DUF4396"/>
    <property type="match status" value="1"/>
</dbReference>
<evidence type="ECO:0000259" key="3">
    <source>
        <dbReference type="Pfam" id="PF14342"/>
    </source>
</evidence>
<comment type="caution">
    <text evidence="4">The sequence shown here is derived from an EMBL/GenBank/DDBJ whole genome shotgun (WGS) entry which is preliminary data.</text>
</comment>
<keyword evidence="2" id="KW-0812">Transmembrane</keyword>
<feature type="transmembrane region" description="Helical" evidence="2">
    <location>
        <begin position="146"/>
        <end position="165"/>
    </location>
</feature>
<feature type="transmembrane region" description="Helical" evidence="2">
    <location>
        <begin position="185"/>
        <end position="205"/>
    </location>
</feature>
<feature type="transmembrane region" description="Helical" evidence="2">
    <location>
        <begin position="105"/>
        <end position="126"/>
    </location>
</feature>
<evidence type="ECO:0000256" key="2">
    <source>
        <dbReference type="SAM" id="Phobius"/>
    </source>
</evidence>
<feature type="transmembrane region" description="Helical" evidence="2">
    <location>
        <begin position="37"/>
        <end position="56"/>
    </location>
</feature>
<dbReference type="GeneID" id="31006355"/>
<feature type="transmembrane region" description="Helical" evidence="2">
    <location>
        <begin position="217"/>
        <end position="241"/>
    </location>
</feature>
<evidence type="ECO:0000313" key="5">
    <source>
        <dbReference type="Proteomes" id="UP000214365"/>
    </source>
</evidence>
<dbReference type="Proteomes" id="UP000214365">
    <property type="component" value="Unassembled WGS sequence"/>
</dbReference>
<dbReference type="OrthoDB" id="5398702at2759"/>
<keyword evidence="5" id="KW-1185">Reference proteome</keyword>
<dbReference type="InterPro" id="IPR025509">
    <property type="entry name" value="DUF4396"/>
</dbReference>
<dbReference type="RefSeq" id="XP_020118183.1">
    <property type="nucleotide sequence ID" value="XM_020268895.1"/>
</dbReference>
<evidence type="ECO:0000256" key="1">
    <source>
        <dbReference type="SAM" id="MobiDB-lite"/>
    </source>
</evidence>
<sequence length="250" mass="28769">MSIVDNLKYLVYVEPNDDPQNISYSELSNLMCPDDRIPVYLLNSLYLAPITLWVYFKYGRPRKPASDSKTESKHSHCHNDDNSQNGHEDHEGKHAEMGHSSRPMFATLTVAACHCGAGCLLGDIVGEWLVYGTDARINGKLLWVEYLVDYGFALLFGIIFQYFSIAPMSNDYGPRTIWRALKADILSLTAFQVGLYGWMAIYQIAIWNYRLRMNNVVYWWMMQVGMFAGHWTSAPMNWLLIRYRVKEPCA</sequence>
<reference evidence="4 5" key="1">
    <citation type="submission" date="2015-06" db="EMBL/GenBank/DDBJ databases">
        <title>Talaromyces atroroseus IBT 11181 draft genome.</title>
        <authorList>
            <person name="Rasmussen K.B."/>
            <person name="Rasmussen S."/>
            <person name="Petersen B."/>
            <person name="Sicheritz-Ponten T."/>
            <person name="Mortensen U.H."/>
            <person name="Thrane U."/>
        </authorList>
    </citation>
    <scope>NUCLEOTIDE SEQUENCE [LARGE SCALE GENOMIC DNA]</scope>
    <source>
        <strain evidence="4 5">IBT 11181</strain>
    </source>
</reference>
<dbReference type="AlphaFoldDB" id="A0A225AAY1"/>
<organism evidence="4 5">
    <name type="scientific">Talaromyces atroroseus</name>
    <dbReference type="NCBI Taxonomy" id="1441469"/>
    <lineage>
        <taxon>Eukaryota</taxon>
        <taxon>Fungi</taxon>
        <taxon>Dikarya</taxon>
        <taxon>Ascomycota</taxon>
        <taxon>Pezizomycotina</taxon>
        <taxon>Eurotiomycetes</taxon>
        <taxon>Eurotiomycetidae</taxon>
        <taxon>Eurotiales</taxon>
        <taxon>Trichocomaceae</taxon>
        <taxon>Talaromyces</taxon>
        <taxon>Talaromyces sect. Trachyspermi</taxon>
    </lineage>
</organism>
<evidence type="ECO:0000313" key="4">
    <source>
        <dbReference type="EMBL" id="OKL58062.1"/>
    </source>
</evidence>
<name>A0A225AAY1_TALAT</name>
<dbReference type="STRING" id="1441469.A0A225AAY1"/>
<feature type="domain" description="DUF4396" evidence="3">
    <location>
        <begin position="107"/>
        <end position="246"/>
    </location>
</feature>
<feature type="region of interest" description="Disordered" evidence="1">
    <location>
        <begin position="65"/>
        <end position="97"/>
    </location>
</feature>
<proteinExistence type="predicted"/>